<keyword evidence="2" id="KW-0378">Hydrolase</keyword>
<dbReference type="Gene3D" id="3.60.15.10">
    <property type="entry name" value="Ribonuclease Z/Hydroxyacylglutathione hydrolase-like"/>
    <property type="match status" value="1"/>
</dbReference>
<dbReference type="GO" id="GO:0016787">
    <property type="term" value="F:hydrolase activity"/>
    <property type="evidence" value="ECO:0007669"/>
    <property type="project" value="UniProtKB-KW"/>
</dbReference>
<dbReference type="PANTHER" id="PTHR47619:SF1">
    <property type="entry name" value="EXODEOXYRIBONUCLEASE WALJ"/>
    <property type="match status" value="1"/>
</dbReference>
<evidence type="ECO:0000313" key="2">
    <source>
        <dbReference type="EMBL" id="TFZ05775.1"/>
    </source>
</evidence>
<evidence type="ECO:0000313" key="3">
    <source>
        <dbReference type="Proteomes" id="UP000298180"/>
    </source>
</evidence>
<accession>A0A4Z0C6S3</accession>
<dbReference type="SUPFAM" id="SSF56281">
    <property type="entry name" value="Metallo-hydrolase/oxidoreductase"/>
    <property type="match status" value="1"/>
</dbReference>
<feature type="domain" description="Metallo-beta-lactamase" evidence="1">
    <location>
        <begin position="12"/>
        <end position="218"/>
    </location>
</feature>
<dbReference type="OrthoDB" id="9803916at2"/>
<sequence length="257" mass="27409">MIRFKSLGSGSTGNATVVQARCGSSVTHLLVDCGLGIRQLDKRLGQAGMLAEQIDAIFITHEHADHIGCAQSLALRERIPVYMSEGTWLGLGQPDFDGLLRIARDSVDIEIGGLHVRPFTVPHDAREPLQLTCTDGAVRIGVLTDLGHATPHVIGHLSGCTTLLLECNHDPEMLQAGPYPYFLKRRVGGQWGHLANDAAAAIAQAVLPHGLRRVVAAHLSEQNNRPDLARTALVSALGESVEIHVADGPSGSGWLDA</sequence>
<dbReference type="InterPro" id="IPR052533">
    <property type="entry name" value="WalJ/YycJ-like"/>
</dbReference>
<organism evidence="2 3">
    <name type="scientific">Ramlibacter henchirensis</name>
    <dbReference type="NCBI Taxonomy" id="204072"/>
    <lineage>
        <taxon>Bacteria</taxon>
        <taxon>Pseudomonadati</taxon>
        <taxon>Pseudomonadota</taxon>
        <taxon>Betaproteobacteria</taxon>
        <taxon>Burkholderiales</taxon>
        <taxon>Comamonadaceae</taxon>
        <taxon>Ramlibacter</taxon>
    </lineage>
</organism>
<dbReference type="EMBL" id="SMLM01000001">
    <property type="protein sequence ID" value="TFZ05775.1"/>
    <property type="molecule type" value="Genomic_DNA"/>
</dbReference>
<dbReference type="RefSeq" id="WP_135261857.1">
    <property type="nucleotide sequence ID" value="NZ_SMLM01000001.1"/>
</dbReference>
<evidence type="ECO:0000259" key="1">
    <source>
        <dbReference type="SMART" id="SM00849"/>
    </source>
</evidence>
<gene>
    <name evidence="2" type="ORF">EZ313_03715</name>
</gene>
<comment type="caution">
    <text evidence="2">The sequence shown here is derived from an EMBL/GenBank/DDBJ whole genome shotgun (WGS) entry which is preliminary data.</text>
</comment>
<dbReference type="InterPro" id="IPR001279">
    <property type="entry name" value="Metallo-B-lactamas"/>
</dbReference>
<protein>
    <submittedName>
        <fullName evidence="2">MBL fold metallo-hydrolase</fullName>
    </submittedName>
</protein>
<proteinExistence type="predicted"/>
<dbReference type="AlphaFoldDB" id="A0A4Z0C6S3"/>
<dbReference type="SMART" id="SM00849">
    <property type="entry name" value="Lactamase_B"/>
    <property type="match status" value="1"/>
</dbReference>
<dbReference type="Proteomes" id="UP000298180">
    <property type="component" value="Unassembled WGS sequence"/>
</dbReference>
<dbReference type="Pfam" id="PF12706">
    <property type="entry name" value="Lactamase_B_2"/>
    <property type="match status" value="1"/>
</dbReference>
<name>A0A4Z0C6S3_9BURK</name>
<dbReference type="InterPro" id="IPR036866">
    <property type="entry name" value="RibonucZ/Hydroxyglut_hydro"/>
</dbReference>
<dbReference type="PANTHER" id="PTHR47619">
    <property type="entry name" value="METALLO-HYDROLASE YYCJ-RELATED"/>
    <property type="match status" value="1"/>
</dbReference>
<reference evidence="2 3" key="1">
    <citation type="submission" date="2019-03" db="EMBL/GenBank/DDBJ databases">
        <title>Ramlibacter henchirensis DSM 14656, whole genome shotgun sequence.</title>
        <authorList>
            <person name="Zhang X."/>
            <person name="Feng G."/>
            <person name="Zhu H."/>
        </authorList>
    </citation>
    <scope>NUCLEOTIDE SEQUENCE [LARGE SCALE GENOMIC DNA]</scope>
    <source>
        <strain evidence="2 3">DSM 14656</strain>
    </source>
</reference>
<keyword evidence="3" id="KW-1185">Reference proteome</keyword>